<evidence type="ECO:0000313" key="2">
    <source>
        <dbReference type="EMBL" id="NMH27868.1"/>
    </source>
</evidence>
<keyword evidence="1" id="KW-0472">Membrane</keyword>
<keyword evidence="1" id="KW-1133">Transmembrane helix</keyword>
<dbReference type="AlphaFoldDB" id="A0A972JI68"/>
<keyword evidence="3" id="KW-1185">Reference proteome</keyword>
<gene>
    <name evidence="2" type="ORF">G6047_07480</name>
</gene>
<evidence type="ECO:0000313" key="3">
    <source>
        <dbReference type="Proteomes" id="UP000712080"/>
    </source>
</evidence>
<dbReference type="Proteomes" id="UP000712080">
    <property type="component" value="Unassembled WGS sequence"/>
</dbReference>
<reference evidence="2" key="1">
    <citation type="submission" date="2020-02" db="EMBL/GenBank/DDBJ databases">
        <title>Flavobacterium sp. genome.</title>
        <authorList>
            <person name="Jung H.S."/>
            <person name="Baek J.H."/>
            <person name="Jeon C.O."/>
        </authorList>
    </citation>
    <scope>NUCLEOTIDE SEQUENCE</scope>
    <source>
        <strain evidence="2">SE-s28</strain>
    </source>
</reference>
<accession>A0A972JI68</accession>
<evidence type="ECO:0000256" key="1">
    <source>
        <dbReference type="SAM" id="Phobius"/>
    </source>
</evidence>
<comment type="caution">
    <text evidence="2">The sequence shown here is derived from an EMBL/GenBank/DDBJ whole genome shotgun (WGS) entry which is preliminary data.</text>
</comment>
<name>A0A972JI68_9FLAO</name>
<protein>
    <submittedName>
        <fullName evidence="2">Uncharacterized protein</fullName>
    </submittedName>
</protein>
<dbReference type="RefSeq" id="WP_169526930.1">
    <property type="nucleotide sequence ID" value="NZ_JAAMPU010000103.1"/>
</dbReference>
<feature type="transmembrane region" description="Helical" evidence="1">
    <location>
        <begin position="6"/>
        <end position="31"/>
    </location>
</feature>
<sequence>MEQIGAMEWIIIFAVSAGPVLAGLFMAGYILGKRKGFKEAAGFPNPNKGL</sequence>
<keyword evidence="1" id="KW-0812">Transmembrane</keyword>
<proteinExistence type="predicted"/>
<dbReference type="EMBL" id="JAAMPU010000103">
    <property type="protein sequence ID" value="NMH27868.1"/>
    <property type="molecule type" value="Genomic_DNA"/>
</dbReference>
<organism evidence="2 3">
    <name type="scientific">Flavobacterium silvaticum</name>
    <dbReference type="NCBI Taxonomy" id="1852020"/>
    <lineage>
        <taxon>Bacteria</taxon>
        <taxon>Pseudomonadati</taxon>
        <taxon>Bacteroidota</taxon>
        <taxon>Flavobacteriia</taxon>
        <taxon>Flavobacteriales</taxon>
        <taxon>Flavobacteriaceae</taxon>
        <taxon>Flavobacterium</taxon>
    </lineage>
</organism>